<dbReference type="Proteomes" id="UP000005444">
    <property type="component" value="Chromosome"/>
</dbReference>
<dbReference type="RefSeq" id="WP_014215072.1">
    <property type="nucleotide sequence ID" value="NC_016605.1"/>
</dbReference>
<keyword evidence="2" id="KW-1185">Reference proteome</keyword>
<gene>
    <name evidence="1" type="ordered locus">PECL_576</name>
</gene>
<protein>
    <submittedName>
        <fullName evidence="1">Uncharacterized protein</fullName>
    </submittedName>
</protein>
<dbReference type="PATRIC" id="fig|701521.8.peg.552"/>
<dbReference type="STRING" id="701521.PECL_576"/>
<proteinExistence type="predicted"/>
<name>G8PC56_PEDCP</name>
<accession>G8PC56</accession>
<evidence type="ECO:0000313" key="1">
    <source>
        <dbReference type="EMBL" id="AEV94875.1"/>
    </source>
</evidence>
<dbReference type="KEGG" id="pce:PECL_576"/>
<dbReference type="HOGENOM" id="CLU_1979419_0_0_9"/>
<dbReference type="EMBL" id="CP003137">
    <property type="protein sequence ID" value="AEV94875.1"/>
    <property type="molecule type" value="Genomic_DNA"/>
</dbReference>
<sequence>MSEVGAYLANLSAVMNRKPTSDEVGQFVEHPELVQQVDEQAWAVPFYNPLDIYLVCFVNPDGNVIIAASEGYISHSTKSVVLMSPIPLGMALQKIGNKDAEFAHRQLHLFEEFVTSGILTWCKVDF</sequence>
<reference evidence="1 2" key="1">
    <citation type="journal article" date="2012" name="J. Bacteriol.">
        <title>Complete Genome Sequence of the Beer Spoilage Organism Pediococcus claussenii ATCC BAA-344T.</title>
        <authorList>
            <person name="Pittet V."/>
            <person name="Abegunde T."/>
            <person name="Marfleet T."/>
            <person name="Haakensen M."/>
            <person name="Morrow K."/>
            <person name="Jayaprakash T."/>
            <person name="Schroeder K."/>
            <person name="Trost B."/>
            <person name="Byrns S."/>
            <person name="Bergsveinson J."/>
            <person name="Kusalik A."/>
            <person name="Ziola B."/>
        </authorList>
    </citation>
    <scope>NUCLEOTIDE SEQUENCE [LARGE SCALE GENOMIC DNA]</scope>
    <source>
        <strain evidence="1 2">ATCC BAA-344</strain>
    </source>
</reference>
<organism evidence="1 2">
    <name type="scientific">Pediococcus claussenii (strain ATCC BAA-344 / DSM 14800 / JCM 18046 / KCTC 3811 / LMG 21948 / P06)</name>
    <dbReference type="NCBI Taxonomy" id="701521"/>
    <lineage>
        <taxon>Bacteria</taxon>
        <taxon>Bacillati</taxon>
        <taxon>Bacillota</taxon>
        <taxon>Bacilli</taxon>
        <taxon>Lactobacillales</taxon>
        <taxon>Lactobacillaceae</taxon>
        <taxon>Pediococcus</taxon>
    </lineage>
</organism>
<evidence type="ECO:0000313" key="2">
    <source>
        <dbReference type="Proteomes" id="UP000005444"/>
    </source>
</evidence>
<dbReference type="AlphaFoldDB" id="G8PC56"/>